<sequence>MTVEEYDPIIRPFVSYHDGGFSLTYTDERGQVKAMKLPEIWVARLQLSMAEAFRVKAEERVKAGRPTGHSQAAD</sequence>
<evidence type="ECO:0000313" key="2">
    <source>
        <dbReference type="Proteomes" id="UP000599312"/>
    </source>
</evidence>
<dbReference type="Proteomes" id="UP000599312">
    <property type="component" value="Unassembled WGS sequence"/>
</dbReference>
<protein>
    <submittedName>
        <fullName evidence="1">Uncharacterized protein</fullName>
    </submittedName>
</protein>
<evidence type="ECO:0000313" key="1">
    <source>
        <dbReference type="EMBL" id="MBF9234672.1"/>
    </source>
</evidence>
<accession>A0A931BNW5</accession>
<keyword evidence="2" id="KW-1185">Reference proteome</keyword>
<name>A0A931BNW5_9HYPH</name>
<dbReference type="EMBL" id="JADQDO010000007">
    <property type="protein sequence ID" value="MBF9234672.1"/>
    <property type="molecule type" value="Genomic_DNA"/>
</dbReference>
<gene>
    <name evidence="1" type="ORF">I2H38_14955</name>
</gene>
<dbReference type="RefSeq" id="WP_196272654.1">
    <property type="nucleotide sequence ID" value="NZ_JADQDO010000007.1"/>
</dbReference>
<organism evidence="1 2">
    <name type="scientific">Microvirga alba</name>
    <dbReference type="NCBI Taxonomy" id="2791025"/>
    <lineage>
        <taxon>Bacteria</taxon>
        <taxon>Pseudomonadati</taxon>
        <taxon>Pseudomonadota</taxon>
        <taxon>Alphaproteobacteria</taxon>
        <taxon>Hyphomicrobiales</taxon>
        <taxon>Methylobacteriaceae</taxon>
        <taxon>Microvirga</taxon>
    </lineage>
</organism>
<proteinExistence type="predicted"/>
<dbReference type="AlphaFoldDB" id="A0A931BNW5"/>
<reference evidence="1" key="1">
    <citation type="submission" date="2020-11" db="EMBL/GenBank/DDBJ databases">
        <authorList>
            <person name="Kim M.K."/>
        </authorList>
    </citation>
    <scope>NUCLEOTIDE SEQUENCE</scope>
    <source>
        <strain evidence="1">BT350</strain>
    </source>
</reference>
<comment type="caution">
    <text evidence="1">The sequence shown here is derived from an EMBL/GenBank/DDBJ whole genome shotgun (WGS) entry which is preliminary data.</text>
</comment>